<organism evidence="1 2">
    <name type="scientific">Arachidicoccus ginsenosidivorans</name>
    <dbReference type="NCBI Taxonomy" id="496057"/>
    <lineage>
        <taxon>Bacteria</taxon>
        <taxon>Pseudomonadati</taxon>
        <taxon>Bacteroidota</taxon>
        <taxon>Chitinophagia</taxon>
        <taxon>Chitinophagales</taxon>
        <taxon>Chitinophagaceae</taxon>
        <taxon>Arachidicoccus</taxon>
    </lineage>
</organism>
<keyword evidence="2" id="KW-1185">Reference proteome</keyword>
<reference evidence="1 2" key="1">
    <citation type="journal article" date="2017" name="Int. J. Syst. Evol. Microbiol.">
        <title>Arachidicoccus ginsenosidivorans sp. nov., with ginsenoside-converting activity isolated from ginseng cultivating soil.</title>
        <authorList>
            <person name="Siddiqi M.Z."/>
            <person name="Aslam Z."/>
            <person name="Im W.T."/>
        </authorList>
    </citation>
    <scope>NUCLEOTIDE SEQUENCE [LARGE SCALE GENOMIC DNA]</scope>
    <source>
        <strain evidence="1 2">Gsoil 809</strain>
    </source>
</reference>
<dbReference type="Pfam" id="PF14592">
    <property type="entry name" value="Chondroitinas_B"/>
    <property type="match status" value="1"/>
</dbReference>
<dbReference type="Proteomes" id="UP000321291">
    <property type="component" value="Chromosome"/>
</dbReference>
<dbReference type="EMBL" id="CP042434">
    <property type="protein sequence ID" value="QEC74068.1"/>
    <property type="molecule type" value="Genomic_DNA"/>
</dbReference>
<accession>A0A5B8VV61</accession>
<evidence type="ECO:0008006" key="3">
    <source>
        <dbReference type="Google" id="ProtNLM"/>
    </source>
</evidence>
<dbReference type="SUPFAM" id="SSF51126">
    <property type="entry name" value="Pectin lyase-like"/>
    <property type="match status" value="1"/>
</dbReference>
<evidence type="ECO:0000313" key="2">
    <source>
        <dbReference type="Proteomes" id="UP000321291"/>
    </source>
</evidence>
<sequence length="328" mass="36204">MNVKFKRKGLLSLLNKKFAVLMFIFPGLTKANTCVDYMLSPDLPRDVMAANNHLRSIQEDFVENTVYGSDAFQYTLKKIKPISSIADLNTALKTAGPGDMLLLADGTYDLKTDIEVAARGRSGKPIILAAAHSGQVILTGKGGLVLKAPAAYIEIRDFVFKNASSSAMSTAGTSHCRWTHNVFETTGDGNDLTIAGDYQEVDHNSFLNKDAMGRFLAIRGHGSQIAKYLWIHHNYFAHYKDQGGKNGAEAFQFGLSGYSMSTSTSLVEYNLFEDCNGEAELISVKASGVTLRYNTFRDSKAQFTLRHGNHCNVYGNYFSIPRYPVFWG</sequence>
<dbReference type="InterPro" id="IPR039513">
    <property type="entry name" value="PL-6"/>
</dbReference>
<dbReference type="InterPro" id="IPR012334">
    <property type="entry name" value="Pectin_lyas_fold"/>
</dbReference>
<dbReference type="KEGG" id="agi:FSB73_22760"/>
<proteinExistence type="predicted"/>
<dbReference type="Gene3D" id="2.160.20.10">
    <property type="entry name" value="Single-stranded right-handed beta-helix, Pectin lyase-like"/>
    <property type="match status" value="1"/>
</dbReference>
<dbReference type="CDD" id="cd14251">
    <property type="entry name" value="PL-6"/>
    <property type="match status" value="1"/>
</dbReference>
<evidence type="ECO:0000313" key="1">
    <source>
        <dbReference type="EMBL" id="QEC74068.1"/>
    </source>
</evidence>
<gene>
    <name evidence="1" type="ORF">FSB73_22760</name>
</gene>
<dbReference type="InterPro" id="IPR011050">
    <property type="entry name" value="Pectin_lyase_fold/virulence"/>
</dbReference>
<protein>
    <recommendedName>
        <fullName evidence="3">Pectate lyase</fullName>
    </recommendedName>
</protein>
<dbReference type="AlphaFoldDB" id="A0A5B8VV61"/>
<name>A0A5B8VV61_9BACT</name>